<dbReference type="AlphaFoldDB" id="A0A2B4S0G0"/>
<name>A0A2B4S0G0_STYPI</name>
<feature type="chain" id="PRO_5012405778" description="ShKT domain-containing protein" evidence="1">
    <location>
        <begin position="19"/>
        <end position="87"/>
    </location>
</feature>
<dbReference type="EMBL" id="LSMT01000184">
    <property type="protein sequence ID" value="PFX24184.1"/>
    <property type="molecule type" value="Genomic_DNA"/>
</dbReference>
<dbReference type="Proteomes" id="UP000225706">
    <property type="component" value="Unassembled WGS sequence"/>
</dbReference>
<proteinExistence type="predicted"/>
<evidence type="ECO:0008006" key="4">
    <source>
        <dbReference type="Google" id="ProtNLM"/>
    </source>
</evidence>
<accession>A0A2B4S0G0</accession>
<comment type="caution">
    <text evidence="2">The sequence shown here is derived from an EMBL/GenBank/DDBJ whole genome shotgun (WGS) entry which is preliminary data.</text>
</comment>
<gene>
    <name evidence="2" type="ORF">AWC38_SpisGene11249</name>
</gene>
<keyword evidence="3" id="KW-1185">Reference proteome</keyword>
<sequence length="87" mass="10015">MKFLAFLTLTTLVLSIVAVPFPREDFASEIRKSGYYDEAAPREEKRAPPCINAGGQFYCHLEVYYERSCVYQQGIMVQKCRKMCGFC</sequence>
<keyword evidence="1" id="KW-0732">Signal</keyword>
<evidence type="ECO:0000313" key="2">
    <source>
        <dbReference type="EMBL" id="PFX24184.1"/>
    </source>
</evidence>
<evidence type="ECO:0000256" key="1">
    <source>
        <dbReference type="SAM" id="SignalP"/>
    </source>
</evidence>
<evidence type="ECO:0000313" key="3">
    <source>
        <dbReference type="Proteomes" id="UP000225706"/>
    </source>
</evidence>
<feature type="signal peptide" evidence="1">
    <location>
        <begin position="1"/>
        <end position="18"/>
    </location>
</feature>
<protein>
    <recommendedName>
        <fullName evidence="4">ShKT domain-containing protein</fullName>
    </recommendedName>
</protein>
<reference evidence="3" key="1">
    <citation type="journal article" date="2017" name="bioRxiv">
        <title>Comparative analysis of the genomes of Stylophora pistillata and Acropora digitifera provides evidence for extensive differences between species of corals.</title>
        <authorList>
            <person name="Voolstra C.R."/>
            <person name="Li Y."/>
            <person name="Liew Y.J."/>
            <person name="Baumgarten S."/>
            <person name="Zoccola D."/>
            <person name="Flot J.-F."/>
            <person name="Tambutte S."/>
            <person name="Allemand D."/>
            <person name="Aranda M."/>
        </authorList>
    </citation>
    <scope>NUCLEOTIDE SEQUENCE [LARGE SCALE GENOMIC DNA]</scope>
</reference>
<organism evidence="2 3">
    <name type="scientific">Stylophora pistillata</name>
    <name type="common">Smooth cauliflower coral</name>
    <dbReference type="NCBI Taxonomy" id="50429"/>
    <lineage>
        <taxon>Eukaryota</taxon>
        <taxon>Metazoa</taxon>
        <taxon>Cnidaria</taxon>
        <taxon>Anthozoa</taxon>
        <taxon>Hexacorallia</taxon>
        <taxon>Scleractinia</taxon>
        <taxon>Astrocoeniina</taxon>
        <taxon>Pocilloporidae</taxon>
        <taxon>Stylophora</taxon>
    </lineage>
</organism>